<comment type="caution">
    <text evidence="2">The sequence shown here is derived from an EMBL/GenBank/DDBJ whole genome shotgun (WGS) entry which is preliminary data.</text>
</comment>
<protein>
    <submittedName>
        <fullName evidence="2">Uncharacterized protein</fullName>
    </submittedName>
</protein>
<name>A0A0F9ICX8_9ZZZZ</name>
<evidence type="ECO:0000313" key="2">
    <source>
        <dbReference type="EMBL" id="KKM25327.1"/>
    </source>
</evidence>
<keyword evidence="1" id="KW-1133">Transmembrane helix</keyword>
<evidence type="ECO:0000256" key="1">
    <source>
        <dbReference type="SAM" id="Phobius"/>
    </source>
</evidence>
<gene>
    <name evidence="2" type="ORF">LCGC14_1596190</name>
</gene>
<dbReference type="AlphaFoldDB" id="A0A0F9ICX8"/>
<accession>A0A0F9ICX8</accession>
<feature type="transmembrane region" description="Helical" evidence="1">
    <location>
        <begin position="69"/>
        <end position="91"/>
    </location>
</feature>
<keyword evidence="1" id="KW-0812">Transmembrane</keyword>
<dbReference type="EMBL" id="LAZR01012741">
    <property type="protein sequence ID" value="KKM25327.1"/>
    <property type="molecule type" value="Genomic_DNA"/>
</dbReference>
<feature type="transmembrane region" description="Helical" evidence="1">
    <location>
        <begin position="97"/>
        <end position="118"/>
    </location>
</feature>
<organism evidence="2">
    <name type="scientific">marine sediment metagenome</name>
    <dbReference type="NCBI Taxonomy" id="412755"/>
    <lineage>
        <taxon>unclassified sequences</taxon>
        <taxon>metagenomes</taxon>
        <taxon>ecological metagenomes</taxon>
    </lineage>
</organism>
<proteinExistence type="predicted"/>
<reference evidence="2" key="1">
    <citation type="journal article" date="2015" name="Nature">
        <title>Complex archaea that bridge the gap between prokaryotes and eukaryotes.</title>
        <authorList>
            <person name="Spang A."/>
            <person name="Saw J.H."/>
            <person name="Jorgensen S.L."/>
            <person name="Zaremba-Niedzwiedzka K."/>
            <person name="Martijn J."/>
            <person name="Lind A.E."/>
            <person name="van Eijk R."/>
            <person name="Schleper C."/>
            <person name="Guy L."/>
            <person name="Ettema T.J."/>
        </authorList>
    </citation>
    <scope>NUCLEOTIDE SEQUENCE</scope>
</reference>
<keyword evidence="1" id="KW-0472">Membrane</keyword>
<sequence>MCCHALQLCISRSYSSTSKFDPHRDTSSLPSISHTGLVSAVVCPGSSQGVVMFRSLLNHALWMNSMSTPVITTYAMISDVLLIVSAFILKISFFRSFFVYVGCVLFPFTKVSVLRELYGPCKTYTSPRIPSVTLCFCFLLL</sequence>